<evidence type="ECO:0000313" key="2">
    <source>
        <dbReference type="Proteomes" id="UP000830395"/>
    </source>
</evidence>
<reference evidence="1" key="1">
    <citation type="submission" date="2020-02" db="EMBL/GenBank/DDBJ databases">
        <title>Genome sequencing of the panga catfish, Pangasius djambal.</title>
        <authorList>
            <person name="Wen M."/>
            <person name="Zahm M."/>
            <person name="Roques C."/>
            <person name="Cabau C."/>
            <person name="Klopp C."/>
            <person name="Donnadieu C."/>
            <person name="Jouanno E."/>
            <person name="Avarre J.-C."/>
            <person name="Campet M."/>
            <person name="Ha T."/>
            <person name="Dugue R."/>
            <person name="Lampietro C."/>
            <person name="Louis A."/>
            <person name="Herpin A."/>
            <person name="Echchiki A."/>
            <person name="Berthelot C."/>
            <person name="Parey E."/>
            <person name="Roest-Crollius H."/>
            <person name="Braasch I."/>
            <person name="Postlethwait J.H."/>
            <person name="Bobe J."/>
            <person name="Montfort J."/>
            <person name="Bouchez O."/>
            <person name="Begum T."/>
            <person name="Schartl M."/>
            <person name="Gustiano R."/>
            <person name="Guiguen Y."/>
        </authorList>
    </citation>
    <scope>NUCLEOTIDE SEQUENCE</scope>
    <source>
        <strain evidence="1">Pdj_M5554</strain>
    </source>
</reference>
<dbReference type="EMBL" id="CM040998">
    <property type="protein sequence ID" value="MCJ8747129.1"/>
    <property type="molecule type" value="Genomic_DNA"/>
</dbReference>
<dbReference type="Proteomes" id="UP000830395">
    <property type="component" value="Chromosome 24"/>
</dbReference>
<name>A0ACC5ZGG3_9TELE</name>
<gene>
    <name evidence="1" type="ORF">PDJAM_G00149790</name>
</gene>
<sequence length="79" mass="8632">SRAAARARGFLRGLKSVSRPRLSSPLLHVLKSVSQPCRSSPLLLSHFLKIPPFPDTSPLFLFVLLTVPPLPPPPSFFSS</sequence>
<comment type="caution">
    <text evidence="1">The sequence shown here is derived from an EMBL/GenBank/DDBJ whole genome shotgun (WGS) entry which is preliminary data.</text>
</comment>
<keyword evidence="2" id="KW-1185">Reference proteome</keyword>
<accession>A0ACC5ZGG3</accession>
<protein>
    <submittedName>
        <fullName evidence="1">Uncharacterized protein</fullName>
    </submittedName>
</protein>
<proteinExistence type="predicted"/>
<evidence type="ECO:0000313" key="1">
    <source>
        <dbReference type="EMBL" id="MCJ8747129.1"/>
    </source>
</evidence>
<organism evidence="1 2">
    <name type="scientific">Pangasius djambal</name>
    <dbReference type="NCBI Taxonomy" id="1691987"/>
    <lineage>
        <taxon>Eukaryota</taxon>
        <taxon>Metazoa</taxon>
        <taxon>Chordata</taxon>
        <taxon>Craniata</taxon>
        <taxon>Vertebrata</taxon>
        <taxon>Euteleostomi</taxon>
        <taxon>Actinopterygii</taxon>
        <taxon>Neopterygii</taxon>
        <taxon>Teleostei</taxon>
        <taxon>Ostariophysi</taxon>
        <taxon>Siluriformes</taxon>
        <taxon>Pangasiidae</taxon>
        <taxon>Pangasius</taxon>
    </lineage>
</organism>
<feature type="non-terminal residue" evidence="1">
    <location>
        <position position="1"/>
    </location>
</feature>